<dbReference type="Proteomes" id="UP000585474">
    <property type="component" value="Unassembled WGS sequence"/>
</dbReference>
<protein>
    <submittedName>
        <fullName evidence="2">Male gametophyte defective 3</fullName>
    </submittedName>
</protein>
<accession>A0A7J0ELL9</accession>
<evidence type="ECO:0000256" key="1">
    <source>
        <dbReference type="SAM" id="MobiDB-lite"/>
    </source>
</evidence>
<organism evidence="2 3">
    <name type="scientific">Actinidia rufa</name>
    <dbReference type="NCBI Taxonomy" id="165716"/>
    <lineage>
        <taxon>Eukaryota</taxon>
        <taxon>Viridiplantae</taxon>
        <taxon>Streptophyta</taxon>
        <taxon>Embryophyta</taxon>
        <taxon>Tracheophyta</taxon>
        <taxon>Spermatophyta</taxon>
        <taxon>Magnoliopsida</taxon>
        <taxon>eudicotyledons</taxon>
        <taxon>Gunneridae</taxon>
        <taxon>Pentapetalae</taxon>
        <taxon>asterids</taxon>
        <taxon>Ericales</taxon>
        <taxon>Actinidiaceae</taxon>
        <taxon>Actinidia</taxon>
    </lineage>
</organism>
<feature type="region of interest" description="Disordered" evidence="1">
    <location>
        <begin position="40"/>
        <end position="79"/>
    </location>
</feature>
<feature type="compositionally biased region" description="Polar residues" evidence="1">
    <location>
        <begin position="64"/>
        <end position="78"/>
    </location>
</feature>
<dbReference type="EMBL" id="BJWL01000005">
    <property type="protein sequence ID" value="GFY86839.1"/>
    <property type="molecule type" value="Genomic_DNA"/>
</dbReference>
<dbReference type="OrthoDB" id="444265at2759"/>
<dbReference type="AlphaFoldDB" id="A0A7J0ELL9"/>
<sequence>METKETPQETPLDIQESNQFVDYKDRKKVMENQDAVQVNVESGIEKADPGLIRRKQKQVEKANVSETKASEQSTSSSAGAEIRAEDAVAMLLKHKRGVLGPERPSFLGSEMVFESWVPPEGQSGDGRTSLHDRLGFLLLIYKGIWLCCLKADINSLNQGKYELAAEDEIEYTRKDHLNADRASRFLPDDKQRMLSCFAMPITGSEQEVRRW</sequence>
<gene>
    <name evidence="2" type="ORF">Acr_05g0004780</name>
</gene>
<evidence type="ECO:0000313" key="2">
    <source>
        <dbReference type="EMBL" id="GFY86839.1"/>
    </source>
</evidence>
<reference evidence="2 3" key="1">
    <citation type="submission" date="2019-07" db="EMBL/GenBank/DDBJ databases">
        <title>De Novo Assembly of kiwifruit Actinidia rufa.</title>
        <authorList>
            <person name="Sugita-Konishi S."/>
            <person name="Sato K."/>
            <person name="Mori E."/>
            <person name="Abe Y."/>
            <person name="Kisaki G."/>
            <person name="Hamano K."/>
            <person name="Suezawa K."/>
            <person name="Otani M."/>
            <person name="Fukuda T."/>
            <person name="Manabe T."/>
            <person name="Gomi K."/>
            <person name="Tabuchi M."/>
            <person name="Akimitsu K."/>
            <person name="Kataoka I."/>
        </authorList>
    </citation>
    <scope>NUCLEOTIDE SEQUENCE [LARGE SCALE GENOMIC DNA]</scope>
    <source>
        <strain evidence="3">cv. Fuchu</strain>
    </source>
</reference>
<comment type="caution">
    <text evidence="2">The sequence shown here is derived from an EMBL/GenBank/DDBJ whole genome shotgun (WGS) entry which is preliminary data.</text>
</comment>
<proteinExistence type="predicted"/>
<name>A0A7J0ELL9_9ERIC</name>
<keyword evidence="3" id="KW-1185">Reference proteome</keyword>
<evidence type="ECO:0000313" key="3">
    <source>
        <dbReference type="Proteomes" id="UP000585474"/>
    </source>
</evidence>